<evidence type="ECO:0000313" key="1">
    <source>
        <dbReference type="EMBL" id="KAK1931159.1"/>
    </source>
</evidence>
<keyword evidence="2" id="KW-1185">Reference proteome</keyword>
<proteinExistence type="predicted"/>
<name>A0AAD9G366_9STRA</name>
<accession>A0AAD9G366</accession>
<sequence>MNPWTKDECQEYADAVELDEDEWFIRYSLVGGKSRLLFSSKLTIDDLKNEVSKAIPDDFTKLETVVKGVENGKFSDMMKNTLFEMYRDVEKPGQCFMKFASAYIDSLVSATYHGEKNDNIKNLLKTSDPNLQAWRGRVFCCEMPQSARSV</sequence>
<gene>
    <name evidence="1" type="ORF">P3T76_013348</name>
</gene>
<dbReference type="AlphaFoldDB" id="A0AAD9G366"/>
<organism evidence="1 2">
    <name type="scientific">Phytophthora citrophthora</name>
    <dbReference type="NCBI Taxonomy" id="4793"/>
    <lineage>
        <taxon>Eukaryota</taxon>
        <taxon>Sar</taxon>
        <taxon>Stramenopiles</taxon>
        <taxon>Oomycota</taxon>
        <taxon>Peronosporomycetes</taxon>
        <taxon>Peronosporales</taxon>
        <taxon>Peronosporaceae</taxon>
        <taxon>Phytophthora</taxon>
    </lineage>
</organism>
<reference evidence="1" key="1">
    <citation type="submission" date="2023-08" db="EMBL/GenBank/DDBJ databases">
        <title>Reference Genome Resource for the Citrus Pathogen Phytophthora citrophthora.</title>
        <authorList>
            <person name="Moller H."/>
            <person name="Coetzee B."/>
            <person name="Rose L.J."/>
            <person name="Van Niekerk J.M."/>
        </authorList>
    </citation>
    <scope>NUCLEOTIDE SEQUENCE</scope>
    <source>
        <strain evidence="1">STE-U-9442</strain>
    </source>
</reference>
<comment type="caution">
    <text evidence="1">The sequence shown here is derived from an EMBL/GenBank/DDBJ whole genome shotgun (WGS) entry which is preliminary data.</text>
</comment>
<evidence type="ECO:0000313" key="2">
    <source>
        <dbReference type="Proteomes" id="UP001259832"/>
    </source>
</evidence>
<dbReference type="EMBL" id="JASMQC010000035">
    <property type="protein sequence ID" value="KAK1931159.1"/>
    <property type="molecule type" value="Genomic_DNA"/>
</dbReference>
<dbReference type="Proteomes" id="UP001259832">
    <property type="component" value="Unassembled WGS sequence"/>
</dbReference>
<protein>
    <submittedName>
        <fullName evidence="1">Uncharacterized protein</fullName>
    </submittedName>
</protein>